<dbReference type="EMBL" id="CP157675">
    <property type="protein sequence ID" value="XBP70923.1"/>
    <property type="molecule type" value="Genomic_DNA"/>
</dbReference>
<sequence length="348" mass="39572">MTDIAVGISVIASTEVDANLQNIDTDCLKFGSYEVFNTYGLSALWSGLSKKVRDYDVVFTVFGPLYLWSLQAVNIVGFAQPWIIYPENEIYRSMSFYGKLKTRLKFFIQSFFFKRVDKLVVELDHVKNELVSRGIFAADKIDVVSNCLGSVYLRHEQWMPLIRSIIKRKFSIGFVGRDYSHKNTNILAKIKFNLINVHGIDVDFFVTFAPAEWSAKSDFFRANVINVGVLDVAQCPSFYQKMDAVIFPSFLECFSATPLEAMAMEKPLFASDRGFVRDVCDDFALYFDPEDPSDAAKLIASYINNQDPQNIEKLAAARNHVIKFSNARQRAEDYFRIMQSAAIDSSPI</sequence>
<evidence type="ECO:0000313" key="3">
    <source>
        <dbReference type="EMBL" id="XBP70923.1"/>
    </source>
</evidence>
<dbReference type="GO" id="GO:0009103">
    <property type="term" value="P:lipopolysaccharide biosynthetic process"/>
    <property type="evidence" value="ECO:0007669"/>
    <property type="project" value="TreeGrafter"/>
</dbReference>
<dbReference type="EC" id="2.4.-.-" evidence="3"/>
<accession>A0AAU7LTZ8</accession>
<evidence type="ECO:0000256" key="1">
    <source>
        <dbReference type="ARBA" id="ARBA00022679"/>
    </source>
</evidence>
<dbReference type="SUPFAM" id="SSF53756">
    <property type="entry name" value="UDP-Glycosyltransferase/glycogen phosphorylase"/>
    <property type="match status" value="1"/>
</dbReference>
<dbReference type="CDD" id="cd03801">
    <property type="entry name" value="GT4_PimA-like"/>
    <property type="match status" value="1"/>
</dbReference>
<dbReference type="Pfam" id="PF00534">
    <property type="entry name" value="Glycos_transf_1"/>
    <property type="match status" value="1"/>
</dbReference>
<reference evidence="3" key="1">
    <citation type="submission" date="2024-05" db="EMBL/GenBank/DDBJ databases">
        <authorList>
            <person name="Bunk B."/>
            <person name="Swiderski J."/>
            <person name="Sproer C."/>
            <person name="Thiel V."/>
        </authorList>
    </citation>
    <scope>NUCLEOTIDE SEQUENCE</scope>
    <source>
        <strain evidence="3">DSM 17735</strain>
    </source>
</reference>
<proteinExistence type="predicted"/>
<evidence type="ECO:0000259" key="2">
    <source>
        <dbReference type="Pfam" id="PF00534"/>
    </source>
</evidence>
<dbReference type="RefSeq" id="WP_349280245.1">
    <property type="nucleotide sequence ID" value="NZ_CBCSCU010000019.1"/>
</dbReference>
<dbReference type="AlphaFoldDB" id="A0AAU7LTZ8"/>
<organism evidence="3">
    <name type="scientific">Polaromonas hydrogenivorans</name>
    <dbReference type="NCBI Taxonomy" id="335476"/>
    <lineage>
        <taxon>Bacteria</taxon>
        <taxon>Pseudomonadati</taxon>
        <taxon>Pseudomonadota</taxon>
        <taxon>Betaproteobacteria</taxon>
        <taxon>Burkholderiales</taxon>
        <taxon>Comamonadaceae</taxon>
        <taxon>Polaromonas</taxon>
    </lineage>
</organism>
<dbReference type="InterPro" id="IPR001296">
    <property type="entry name" value="Glyco_trans_1"/>
</dbReference>
<dbReference type="PANTHER" id="PTHR46401">
    <property type="entry name" value="GLYCOSYLTRANSFERASE WBBK-RELATED"/>
    <property type="match status" value="1"/>
</dbReference>
<keyword evidence="3" id="KW-0328">Glycosyltransferase</keyword>
<gene>
    <name evidence="3" type="ORF">ABLV49_03675</name>
</gene>
<dbReference type="Gene3D" id="3.40.50.2000">
    <property type="entry name" value="Glycogen Phosphorylase B"/>
    <property type="match status" value="1"/>
</dbReference>
<protein>
    <submittedName>
        <fullName evidence="3">Glycosyltransferase family 4 protein</fullName>
        <ecNumber evidence="3">2.4.-.-</ecNumber>
    </submittedName>
</protein>
<name>A0AAU7LTZ8_9BURK</name>
<dbReference type="PANTHER" id="PTHR46401:SF2">
    <property type="entry name" value="GLYCOSYLTRANSFERASE WBBK-RELATED"/>
    <property type="match status" value="1"/>
</dbReference>
<keyword evidence="1 3" id="KW-0808">Transferase</keyword>
<feature type="domain" description="Glycosyl transferase family 1" evidence="2">
    <location>
        <begin position="221"/>
        <end position="309"/>
    </location>
</feature>
<dbReference type="GO" id="GO:0016757">
    <property type="term" value="F:glycosyltransferase activity"/>
    <property type="evidence" value="ECO:0007669"/>
    <property type="project" value="UniProtKB-KW"/>
</dbReference>